<dbReference type="OrthoDB" id="43281at2"/>
<accession>A0A1H0CVP5</accession>
<evidence type="ECO:0000259" key="2">
    <source>
        <dbReference type="PROSITE" id="PS51677"/>
    </source>
</evidence>
<dbReference type="EMBL" id="FNID01000025">
    <property type="protein sequence ID" value="SDN61959.1"/>
    <property type="molecule type" value="Genomic_DNA"/>
</dbReference>
<dbReference type="RefSeq" id="WP_092641333.1">
    <property type="nucleotide sequence ID" value="NZ_FNID01000025.1"/>
</dbReference>
<dbReference type="Gene3D" id="3.20.20.370">
    <property type="entry name" value="Glycoside hydrolase/deacetylase"/>
    <property type="match status" value="1"/>
</dbReference>
<dbReference type="PANTHER" id="PTHR34216:SF11">
    <property type="entry name" value="CHITOOLIGOSACCHARIDE DEACETYLASE"/>
    <property type="match status" value="1"/>
</dbReference>
<dbReference type="CDD" id="cd10967">
    <property type="entry name" value="CE4_GLA_like_6s"/>
    <property type="match status" value="1"/>
</dbReference>
<dbReference type="InterPro" id="IPR002509">
    <property type="entry name" value="NODB_dom"/>
</dbReference>
<dbReference type="Proteomes" id="UP000199182">
    <property type="component" value="Unassembled WGS sequence"/>
</dbReference>
<gene>
    <name evidence="3" type="ORF">SAMN05192585_12521</name>
</gene>
<dbReference type="PANTHER" id="PTHR34216">
    <property type="match status" value="1"/>
</dbReference>
<evidence type="ECO:0000256" key="1">
    <source>
        <dbReference type="ARBA" id="ARBA00022729"/>
    </source>
</evidence>
<dbReference type="AlphaFoldDB" id="A0A1H0CVP5"/>
<sequence>MSWQACYPMGRKAAVTLSYDDGQVYDRRLVEILNRYGLKATFHLNSGTLDREGFITSKEVAALYAGHEVACHGVQHLYFTHLSREQLVSELWEDRRRLEELTNSPVTGLSYPFGVYSDDVVAVVKSLGFEYARTVESTGGFQAEPDFLRWKPTCHHKNELLNHEKHLLAPFEYERLQLFYIWGHSYEFERDGNWSLMEEFCSQIGSHDEVWYATNIEVKRYLSAVRSLVSTTDVLTVYNPSGQNVWIKSGGVLHKVLPGEILHL</sequence>
<evidence type="ECO:0000313" key="4">
    <source>
        <dbReference type="Proteomes" id="UP000199182"/>
    </source>
</evidence>
<dbReference type="SUPFAM" id="SSF88713">
    <property type="entry name" value="Glycoside hydrolase/deacetylase"/>
    <property type="match status" value="1"/>
</dbReference>
<feature type="domain" description="NodB homology" evidence="2">
    <location>
        <begin position="13"/>
        <end position="264"/>
    </location>
</feature>
<dbReference type="GO" id="GO:0005975">
    <property type="term" value="P:carbohydrate metabolic process"/>
    <property type="evidence" value="ECO:0007669"/>
    <property type="project" value="InterPro"/>
</dbReference>
<dbReference type="Pfam" id="PF01522">
    <property type="entry name" value="Polysacc_deac_1"/>
    <property type="match status" value="1"/>
</dbReference>
<dbReference type="PROSITE" id="PS51677">
    <property type="entry name" value="NODB"/>
    <property type="match status" value="1"/>
</dbReference>
<dbReference type="InterPro" id="IPR051398">
    <property type="entry name" value="Polysacch_Deacetylase"/>
</dbReference>
<evidence type="ECO:0000313" key="3">
    <source>
        <dbReference type="EMBL" id="SDN61959.1"/>
    </source>
</evidence>
<dbReference type="InterPro" id="IPR011330">
    <property type="entry name" value="Glyco_hydro/deAcase_b/a-brl"/>
</dbReference>
<organism evidence="3 4">
    <name type="scientific">Acetanaerobacterium elongatum</name>
    <dbReference type="NCBI Taxonomy" id="258515"/>
    <lineage>
        <taxon>Bacteria</taxon>
        <taxon>Bacillati</taxon>
        <taxon>Bacillota</taxon>
        <taxon>Clostridia</taxon>
        <taxon>Eubacteriales</taxon>
        <taxon>Oscillospiraceae</taxon>
        <taxon>Acetanaerobacterium</taxon>
    </lineage>
</organism>
<keyword evidence="4" id="KW-1185">Reference proteome</keyword>
<dbReference type="STRING" id="258515.SAMN05192585_12521"/>
<dbReference type="GO" id="GO:0016810">
    <property type="term" value="F:hydrolase activity, acting on carbon-nitrogen (but not peptide) bonds"/>
    <property type="evidence" value="ECO:0007669"/>
    <property type="project" value="InterPro"/>
</dbReference>
<reference evidence="3 4" key="1">
    <citation type="submission" date="2016-10" db="EMBL/GenBank/DDBJ databases">
        <authorList>
            <person name="de Groot N.N."/>
        </authorList>
    </citation>
    <scope>NUCLEOTIDE SEQUENCE [LARGE SCALE GENOMIC DNA]</scope>
    <source>
        <strain evidence="3 4">CGMCC 1.5012</strain>
    </source>
</reference>
<name>A0A1H0CVP5_9FIRM</name>
<proteinExistence type="predicted"/>
<protein>
    <submittedName>
        <fullName evidence="3">Polysaccharide deacetylase</fullName>
    </submittedName>
</protein>
<keyword evidence="1" id="KW-0732">Signal</keyword>